<dbReference type="OrthoDB" id="117781at2157"/>
<dbReference type="GO" id="GO:0004673">
    <property type="term" value="F:protein histidine kinase activity"/>
    <property type="evidence" value="ECO:0007669"/>
    <property type="project" value="UniProtKB-EC"/>
</dbReference>
<evidence type="ECO:0000313" key="8">
    <source>
        <dbReference type="EMBL" id="PWR70406.1"/>
    </source>
</evidence>
<dbReference type="Pfam" id="PF13188">
    <property type="entry name" value="PAS_8"/>
    <property type="match status" value="1"/>
</dbReference>
<gene>
    <name evidence="8" type="ORF">DLD82_15730</name>
</gene>
<evidence type="ECO:0000256" key="5">
    <source>
        <dbReference type="ARBA" id="ARBA00022777"/>
    </source>
</evidence>
<dbReference type="PANTHER" id="PTHR43304:SF1">
    <property type="entry name" value="PAC DOMAIN-CONTAINING PROTEIN"/>
    <property type="match status" value="1"/>
</dbReference>
<dbReference type="PROSITE" id="PS50112">
    <property type="entry name" value="PAS"/>
    <property type="match status" value="1"/>
</dbReference>
<accession>A0A2V2MYC7</accession>
<evidence type="ECO:0000259" key="7">
    <source>
        <dbReference type="PROSITE" id="PS50112"/>
    </source>
</evidence>
<evidence type="ECO:0000313" key="9">
    <source>
        <dbReference type="Proteomes" id="UP000245934"/>
    </source>
</evidence>
<feature type="coiled-coil region" evidence="6">
    <location>
        <begin position="358"/>
        <end position="396"/>
    </location>
</feature>
<keyword evidence="3" id="KW-0597">Phosphoprotein</keyword>
<evidence type="ECO:0000256" key="2">
    <source>
        <dbReference type="ARBA" id="ARBA00012438"/>
    </source>
</evidence>
<dbReference type="AlphaFoldDB" id="A0A2V2MYC7"/>
<proteinExistence type="predicted"/>
<dbReference type="GeneID" id="97608370"/>
<keyword evidence="4" id="KW-0808">Transferase</keyword>
<dbReference type="PANTHER" id="PTHR43304">
    <property type="entry name" value="PHYTOCHROME-LIKE PROTEIN CPH1"/>
    <property type="match status" value="1"/>
</dbReference>
<dbReference type="Gene3D" id="3.30.450.20">
    <property type="entry name" value="PAS domain"/>
    <property type="match status" value="2"/>
</dbReference>
<dbReference type="NCBIfam" id="TIGR00229">
    <property type="entry name" value="sensory_box"/>
    <property type="match status" value="1"/>
</dbReference>
<dbReference type="SUPFAM" id="SSF55785">
    <property type="entry name" value="PYP-like sensor domain (PAS domain)"/>
    <property type="match status" value="2"/>
</dbReference>
<comment type="caution">
    <text evidence="8">The sequence shown here is derived from an EMBL/GenBank/DDBJ whole genome shotgun (WGS) entry which is preliminary data.</text>
</comment>
<organism evidence="8 9">
    <name type="scientific">Methanospirillum stamsii</name>
    <dbReference type="NCBI Taxonomy" id="1277351"/>
    <lineage>
        <taxon>Archaea</taxon>
        <taxon>Methanobacteriati</taxon>
        <taxon>Methanobacteriota</taxon>
        <taxon>Stenosarchaea group</taxon>
        <taxon>Methanomicrobia</taxon>
        <taxon>Methanomicrobiales</taxon>
        <taxon>Methanospirillaceae</taxon>
        <taxon>Methanospirillum</taxon>
    </lineage>
</organism>
<dbReference type="EMBL" id="QGMZ01000043">
    <property type="protein sequence ID" value="PWR70406.1"/>
    <property type="molecule type" value="Genomic_DNA"/>
</dbReference>
<dbReference type="Proteomes" id="UP000245934">
    <property type="component" value="Unassembled WGS sequence"/>
</dbReference>
<dbReference type="RefSeq" id="WP_109942086.1">
    <property type="nucleotide sequence ID" value="NZ_CP176366.1"/>
</dbReference>
<comment type="catalytic activity">
    <reaction evidence="1">
        <text>ATP + protein L-histidine = ADP + protein N-phospho-L-histidine.</text>
        <dbReference type="EC" id="2.7.13.3"/>
    </reaction>
</comment>
<keyword evidence="5" id="KW-0418">Kinase</keyword>
<evidence type="ECO:0000256" key="4">
    <source>
        <dbReference type="ARBA" id="ARBA00022679"/>
    </source>
</evidence>
<dbReference type="SMART" id="SM00091">
    <property type="entry name" value="PAS"/>
    <property type="match status" value="3"/>
</dbReference>
<name>A0A2V2MYC7_9EURY</name>
<evidence type="ECO:0000256" key="3">
    <source>
        <dbReference type="ARBA" id="ARBA00022553"/>
    </source>
</evidence>
<dbReference type="EC" id="2.7.13.3" evidence="2"/>
<dbReference type="InterPro" id="IPR035965">
    <property type="entry name" value="PAS-like_dom_sf"/>
</dbReference>
<dbReference type="CDD" id="cd00130">
    <property type="entry name" value="PAS"/>
    <property type="match status" value="1"/>
</dbReference>
<sequence length="491" mass="56819">MLRFESVFKGYNTFKDAVLITTSELSVIYCNPALKKFICINESTPCPNLDKLLEIISEQNGEREGIRHVLTQVCSNPEWTGTHSFLSEEVSIHIHSTPVPISDDGMMGRIWVFSETFPTIQTDEQFIQSEKLFRMVFDLIPEGIAISDLKTGKFYEVNEHFSRWWGYSRDEVIGKSAVEMDFWVDINERNDIINRLQRYGHFHLIPVKMRGKDKKIKQILFSGRIITINNTPYMLSIPIDVTNIRQYEEKIWSLASFIELNPNPVLEINEYGSITMNNEAAVKTITYLTGSSDLHHFLPDGMDEILDAIHTGNETTFVREVTIHDRIFLEYIYITNQYRTARMYLTDITERKKVEYELLRKNEELAAAYEEIMSTEEELRQNYDKLVLQEQKLIENQKKLRMIVDHIPGIVLTTDTELHVKSIFGAGLEKLGLLPNEGLGKKIEDVFVNADSGMLQAHEKALKGREYSIETHYKKRDAHLFVSALSEFLVI</sequence>
<keyword evidence="6" id="KW-0175">Coiled coil</keyword>
<evidence type="ECO:0000256" key="6">
    <source>
        <dbReference type="SAM" id="Coils"/>
    </source>
</evidence>
<dbReference type="InterPro" id="IPR000014">
    <property type="entry name" value="PAS"/>
</dbReference>
<keyword evidence="9" id="KW-1185">Reference proteome</keyword>
<reference evidence="8 9" key="1">
    <citation type="submission" date="2018-05" db="EMBL/GenBank/DDBJ databases">
        <title>Draft genome of Methanospirillum stamsii Pt1.</title>
        <authorList>
            <person name="Dueholm M.S."/>
            <person name="Nielsen P.H."/>
            <person name="Bakmann L.F."/>
            <person name="Otzen D.E."/>
        </authorList>
    </citation>
    <scope>NUCLEOTIDE SEQUENCE [LARGE SCALE GENOMIC DNA]</scope>
    <source>
        <strain evidence="8 9">Pt1</strain>
    </source>
</reference>
<evidence type="ECO:0000256" key="1">
    <source>
        <dbReference type="ARBA" id="ARBA00000085"/>
    </source>
</evidence>
<dbReference type="InterPro" id="IPR052162">
    <property type="entry name" value="Sensor_kinase/Photoreceptor"/>
</dbReference>
<protein>
    <recommendedName>
        <fullName evidence="2">histidine kinase</fullName>
        <ecNumber evidence="2">2.7.13.3</ecNumber>
    </recommendedName>
</protein>
<feature type="domain" description="PAS" evidence="7">
    <location>
        <begin position="129"/>
        <end position="178"/>
    </location>
</feature>